<evidence type="ECO:0000313" key="1">
    <source>
        <dbReference type="EMBL" id="AKD04635.1"/>
    </source>
</evidence>
<gene>
    <name evidence="1" type="ORF">PKOR_17960</name>
</gene>
<keyword evidence="2" id="KW-1185">Reference proteome</keyword>
<dbReference type="STRING" id="400092.PKOR_17960"/>
<accession>A0A0E3ZHR4</accession>
<dbReference type="PATRIC" id="fig|400092.3.peg.3937"/>
<sequence>MAGLEVDISAEFLKNFIPETVYLVEGEIPVSAPEETSSVPVQPVEVHTELNATSPATVAAPAVPEAPVGKTPAPALPKFPKKEASPLQQKYKITGQNQKGVAILVTLPDDEFAQLPQLQFLQKILSAIGLRPEDVAYVNNVSGSIALFEDLLQHLQVNYIISFASRIDTALPHEKFTLYNPVTVGNIPVVFSQALNMLEHNVEHKKLLWGALQKVFTV</sequence>
<organism evidence="1 2">
    <name type="scientific">Pontibacter korlensis</name>
    <dbReference type="NCBI Taxonomy" id="400092"/>
    <lineage>
        <taxon>Bacteria</taxon>
        <taxon>Pseudomonadati</taxon>
        <taxon>Bacteroidota</taxon>
        <taxon>Cytophagia</taxon>
        <taxon>Cytophagales</taxon>
        <taxon>Hymenobacteraceae</taxon>
        <taxon>Pontibacter</taxon>
    </lineage>
</organism>
<dbReference type="RefSeq" id="WP_046312501.1">
    <property type="nucleotide sequence ID" value="NZ_CBCSCY010000013.1"/>
</dbReference>
<protein>
    <submittedName>
        <fullName evidence="1">Uncharacterized protein</fullName>
    </submittedName>
</protein>
<dbReference type="Proteomes" id="UP000033109">
    <property type="component" value="Chromosome"/>
</dbReference>
<proteinExistence type="predicted"/>
<dbReference type="EMBL" id="CP009621">
    <property type="protein sequence ID" value="AKD04635.1"/>
    <property type="molecule type" value="Genomic_DNA"/>
</dbReference>
<dbReference type="HOGENOM" id="CLU_1265988_0_0_10"/>
<name>A0A0E3ZHR4_9BACT</name>
<reference evidence="1 2" key="1">
    <citation type="journal article" date="2015" name="Sci. Rep.">
        <title>Unraveling adaptation of Pontibacter korlensis to radiation and infertility in desert through complete genome and comparative transcriptomic analysis.</title>
        <authorList>
            <person name="Dai J."/>
            <person name="Dai W."/>
            <person name="Qiu C."/>
            <person name="Yang Z."/>
            <person name="Zhang Y."/>
            <person name="Zhou M."/>
            <person name="Zhang L."/>
            <person name="Fang C."/>
            <person name="Gao Q."/>
            <person name="Yang Q."/>
            <person name="Li X."/>
            <person name="Wang Z."/>
            <person name="Wang Z."/>
            <person name="Jia Z."/>
            <person name="Chen X."/>
        </authorList>
    </citation>
    <scope>NUCLEOTIDE SEQUENCE [LARGE SCALE GENOMIC DNA]</scope>
    <source>
        <strain evidence="1 2">X14-1T</strain>
    </source>
</reference>
<dbReference type="KEGG" id="pko:PKOR_17960"/>
<dbReference type="AlphaFoldDB" id="A0A0E3ZHR4"/>
<dbReference type="OrthoDB" id="850998at2"/>
<evidence type="ECO:0000313" key="2">
    <source>
        <dbReference type="Proteomes" id="UP000033109"/>
    </source>
</evidence>